<organism evidence="2 3">
    <name type="scientific">Goodea atripinnis</name>
    <dbReference type="NCBI Taxonomy" id="208336"/>
    <lineage>
        <taxon>Eukaryota</taxon>
        <taxon>Metazoa</taxon>
        <taxon>Chordata</taxon>
        <taxon>Craniata</taxon>
        <taxon>Vertebrata</taxon>
        <taxon>Euteleostomi</taxon>
        <taxon>Actinopterygii</taxon>
        <taxon>Neopterygii</taxon>
        <taxon>Teleostei</taxon>
        <taxon>Neoteleostei</taxon>
        <taxon>Acanthomorphata</taxon>
        <taxon>Ovalentaria</taxon>
        <taxon>Atherinomorphae</taxon>
        <taxon>Cyprinodontiformes</taxon>
        <taxon>Goodeidae</taxon>
        <taxon>Goodea</taxon>
    </lineage>
</organism>
<feature type="transmembrane region" description="Helical" evidence="1">
    <location>
        <begin position="36"/>
        <end position="56"/>
    </location>
</feature>
<proteinExistence type="predicted"/>
<evidence type="ECO:0000313" key="3">
    <source>
        <dbReference type="Proteomes" id="UP001476798"/>
    </source>
</evidence>
<feature type="transmembrane region" description="Helical" evidence="1">
    <location>
        <begin position="77"/>
        <end position="95"/>
    </location>
</feature>
<keyword evidence="1" id="KW-0472">Membrane</keyword>
<accession>A0ABV0PH72</accession>
<dbReference type="Proteomes" id="UP001476798">
    <property type="component" value="Unassembled WGS sequence"/>
</dbReference>
<keyword evidence="1" id="KW-0812">Transmembrane</keyword>
<comment type="caution">
    <text evidence="2">The sequence shown here is derived from an EMBL/GenBank/DDBJ whole genome shotgun (WGS) entry which is preliminary data.</text>
</comment>
<gene>
    <name evidence="2" type="ORF">GOODEAATRI_026110</name>
</gene>
<protein>
    <submittedName>
        <fullName evidence="2">Uncharacterized protein</fullName>
    </submittedName>
</protein>
<evidence type="ECO:0000256" key="1">
    <source>
        <dbReference type="SAM" id="Phobius"/>
    </source>
</evidence>
<evidence type="ECO:0000313" key="2">
    <source>
        <dbReference type="EMBL" id="MEQ2182810.1"/>
    </source>
</evidence>
<keyword evidence="1" id="KW-1133">Transmembrane helix</keyword>
<name>A0ABV0PH72_9TELE</name>
<reference evidence="2 3" key="1">
    <citation type="submission" date="2021-06" db="EMBL/GenBank/DDBJ databases">
        <authorList>
            <person name="Palmer J.M."/>
        </authorList>
    </citation>
    <scope>NUCLEOTIDE SEQUENCE [LARGE SCALE GENOMIC DNA]</scope>
    <source>
        <strain evidence="2 3">GA_2019</strain>
        <tissue evidence="2">Muscle</tissue>
    </source>
</reference>
<sequence>MARHRPSSISVRIHSSISLRSYPGLESPRQPHTITVPPPCFTIDMFFFLIVVLVSYKLAQHYDVMGGTFGLSGPQNIFLKAWGLAYMFFFLVFTLEVYEGGGSLSYC</sequence>
<dbReference type="EMBL" id="JAHRIO010073143">
    <property type="protein sequence ID" value="MEQ2182810.1"/>
    <property type="molecule type" value="Genomic_DNA"/>
</dbReference>
<keyword evidence="3" id="KW-1185">Reference proteome</keyword>